<reference evidence="2" key="1">
    <citation type="submission" date="2022-11" db="UniProtKB">
        <authorList>
            <consortium name="WormBaseParasite"/>
        </authorList>
    </citation>
    <scope>IDENTIFICATION</scope>
</reference>
<dbReference type="WBParaSite" id="nRc.2.0.1.t34730-RA">
    <property type="protein sequence ID" value="nRc.2.0.1.t34730-RA"/>
    <property type="gene ID" value="nRc.2.0.1.g34730"/>
</dbReference>
<accession>A0A915K984</accession>
<evidence type="ECO:0000313" key="1">
    <source>
        <dbReference type="Proteomes" id="UP000887565"/>
    </source>
</evidence>
<name>A0A915K984_ROMCU</name>
<proteinExistence type="predicted"/>
<sequence>MLSVIIADPPNFNSDQEKNDQQATITKVYVSYNSQVHLYSENFLELEEQVVTLLFTARIRINEIQRNLQNQFISRHSEKPSSAWGFRRLKNYMCKDYDHPIRRLMAIIRVENERAK</sequence>
<evidence type="ECO:0000313" key="2">
    <source>
        <dbReference type="WBParaSite" id="nRc.2.0.1.t34730-RA"/>
    </source>
</evidence>
<keyword evidence="1" id="KW-1185">Reference proteome</keyword>
<organism evidence="1 2">
    <name type="scientific">Romanomermis culicivorax</name>
    <name type="common">Nematode worm</name>
    <dbReference type="NCBI Taxonomy" id="13658"/>
    <lineage>
        <taxon>Eukaryota</taxon>
        <taxon>Metazoa</taxon>
        <taxon>Ecdysozoa</taxon>
        <taxon>Nematoda</taxon>
        <taxon>Enoplea</taxon>
        <taxon>Dorylaimia</taxon>
        <taxon>Mermithida</taxon>
        <taxon>Mermithoidea</taxon>
        <taxon>Mermithidae</taxon>
        <taxon>Romanomermis</taxon>
    </lineage>
</organism>
<dbReference type="AlphaFoldDB" id="A0A915K984"/>
<dbReference type="Proteomes" id="UP000887565">
    <property type="component" value="Unplaced"/>
</dbReference>
<protein>
    <submittedName>
        <fullName evidence="2">Uncharacterized protein</fullName>
    </submittedName>
</protein>